<evidence type="ECO:0000256" key="1">
    <source>
        <dbReference type="SAM" id="Phobius"/>
    </source>
</evidence>
<dbReference type="EMBL" id="LSYV01000060">
    <property type="protein sequence ID" value="KXZ45025.1"/>
    <property type="molecule type" value="Genomic_DNA"/>
</dbReference>
<organism evidence="2 3">
    <name type="scientific">Gonium pectorale</name>
    <name type="common">Green alga</name>
    <dbReference type="NCBI Taxonomy" id="33097"/>
    <lineage>
        <taxon>Eukaryota</taxon>
        <taxon>Viridiplantae</taxon>
        <taxon>Chlorophyta</taxon>
        <taxon>core chlorophytes</taxon>
        <taxon>Chlorophyceae</taxon>
        <taxon>CS clade</taxon>
        <taxon>Chlamydomonadales</taxon>
        <taxon>Volvocaceae</taxon>
        <taxon>Gonium</taxon>
    </lineage>
</organism>
<dbReference type="Proteomes" id="UP000075714">
    <property type="component" value="Unassembled WGS sequence"/>
</dbReference>
<dbReference type="AlphaFoldDB" id="A0A150G671"/>
<dbReference type="OrthoDB" id="10325725at2759"/>
<comment type="caution">
    <text evidence="2">The sequence shown here is derived from an EMBL/GenBank/DDBJ whole genome shotgun (WGS) entry which is preliminary data.</text>
</comment>
<feature type="transmembrane region" description="Helical" evidence="1">
    <location>
        <begin position="6"/>
        <end position="25"/>
    </location>
</feature>
<keyword evidence="1" id="KW-0472">Membrane</keyword>
<keyword evidence="3" id="KW-1185">Reference proteome</keyword>
<keyword evidence="1" id="KW-1133">Transmembrane helix</keyword>
<reference evidence="3" key="1">
    <citation type="journal article" date="2016" name="Nat. Commun.">
        <title>The Gonium pectorale genome demonstrates co-option of cell cycle regulation during the evolution of multicellularity.</title>
        <authorList>
            <person name="Hanschen E.R."/>
            <person name="Marriage T.N."/>
            <person name="Ferris P.J."/>
            <person name="Hamaji T."/>
            <person name="Toyoda A."/>
            <person name="Fujiyama A."/>
            <person name="Neme R."/>
            <person name="Noguchi H."/>
            <person name="Minakuchi Y."/>
            <person name="Suzuki M."/>
            <person name="Kawai-Toyooka H."/>
            <person name="Smith D.R."/>
            <person name="Sparks H."/>
            <person name="Anderson J."/>
            <person name="Bakaric R."/>
            <person name="Luria V."/>
            <person name="Karger A."/>
            <person name="Kirschner M.W."/>
            <person name="Durand P.M."/>
            <person name="Michod R.E."/>
            <person name="Nozaki H."/>
            <person name="Olson B.J."/>
        </authorList>
    </citation>
    <scope>NUCLEOTIDE SEQUENCE [LARGE SCALE GENOMIC DNA]</scope>
    <source>
        <strain evidence="3">NIES-2863</strain>
    </source>
</reference>
<accession>A0A150G671</accession>
<proteinExistence type="predicted"/>
<name>A0A150G671_GONPE</name>
<sequence>MALPRWAVFLGVASIPVATYSWILMARPNLYEQIQDEIKRQEERDRAAGKLPARA</sequence>
<gene>
    <name evidence="2" type="ORF">GPECTOR_59g633</name>
</gene>
<evidence type="ECO:0000313" key="2">
    <source>
        <dbReference type="EMBL" id="KXZ45025.1"/>
    </source>
</evidence>
<keyword evidence="1" id="KW-0812">Transmembrane</keyword>
<protein>
    <submittedName>
        <fullName evidence="2">Uncharacterized protein</fullName>
    </submittedName>
</protein>
<evidence type="ECO:0000313" key="3">
    <source>
        <dbReference type="Proteomes" id="UP000075714"/>
    </source>
</evidence>